<evidence type="ECO:0000313" key="6">
    <source>
        <dbReference type="EMBL" id="KMS51673.1"/>
    </source>
</evidence>
<keyword evidence="1" id="KW-0805">Transcription regulation</keyword>
<dbReference type="GO" id="GO:0003700">
    <property type="term" value="F:DNA-binding transcription factor activity"/>
    <property type="evidence" value="ECO:0007669"/>
    <property type="project" value="TreeGrafter"/>
</dbReference>
<keyword evidence="7" id="KW-1185">Reference proteome</keyword>
<dbReference type="AlphaFoldDB" id="A0A0J7XKN5"/>
<name>A0A0J7XKN5_9SPHN</name>
<dbReference type="InterPro" id="IPR050109">
    <property type="entry name" value="HTH-type_TetR-like_transc_reg"/>
</dbReference>
<dbReference type="PRINTS" id="PR00455">
    <property type="entry name" value="HTHTETR"/>
</dbReference>
<dbReference type="PANTHER" id="PTHR30055:SF234">
    <property type="entry name" value="HTH-TYPE TRANSCRIPTIONAL REGULATOR BETI"/>
    <property type="match status" value="1"/>
</dbReference>
<comment type="caution">
    <text evidence="6">The sequence shown here is derived from an EMBL/GenBank/DDBJ whole genome shotgun (WGS) entry which is preliminary data.</text>
</comment>
<evidence type="ECO:0000313" key="7">
    <source>
        <dbReference type="Proteomes" id="UP000052268"/>
    </source>
</evidence>
<keyword evidence="3" id="KW-0804">Transcription</keyword>
<dbReference type="PROSITE" id="PS50977">
    <property type="entry name" value="HTH_TETR_2"/>
    <property type="match status" value="1"/>
</dbReference>
<sequence length="239" mass="26327">MMRRTVEAPYSRGEATRARILDVAVDLFGTKGFDRVSTREIASGAEVPQASLRYYFETKQGLYVACLEYIQARIYQQMEPALERAEHLLADRTTSITQLIDSFCSLQDAMVDAMIGADDSGTAALLLVRHDLPSEGGAGALSGDESDVRRMASCFAGMLMRISADRLDQQSASRVAGLINGQITNVYLRRNRLLEEGWDLTTKRVLWIKGMIRMHTMAILQAHGGQTELSVPPPASLGN</sequence>
<evidence type="ECO:0000256" key="1">
    <source>
        <dbReference type="ARBA" id="ARBA00023015"/>
    </source>
</evidence>
<evidence type="ECO:0000256" key="4">
    <source>
        <dbReference type="PROSITE-ProRule" id="PRU00335"/>
    </source>
</evidence>
<dbReference type="Pfam" id="PF00440">
    <property type="entry name" value="TetR_N"/>
    <property type="match status" value="1"/>
</dbReference>
<evidence type="ECO:0000259" key="5">
    <source>
        <dbReference type="PROSITE" id="PS50977"/>
    </source>
</evidence>
<protein>
    <recommendedName>
        <fullName evidence="5">HTH tetR-type domain-containing protein</fullName>
    </recommendedName>
</protein>
<dbReference type="RefSeq" id="WP_059153238.1">
    <property type="nucleotide sequence ID" value="NZ_KQ130457.1"/>
</dbReference>
<feature type="domain" description="HTH tetR-type" evidence="5">
    <location>
        <begin position="14"/>
        <end position="74"/>
    </location>
</feature>
<dbReference type="EMBL" id="JACU01000011">
    <property type="protein sequence ID" value="KMS51673.1"/>
    <property type="molecule type" value="Genomic_DNA"/>
</dbReference>
<dbReference type="SUPFAM" id="SSF46689">
    <property type="entry name" value="Homeodomain-like"/>
    <property type="match status" value="1"/>
</dbReference>
<evidence type="ECO:0000256" key="2">
    <source>
        <dbReference type="ARBA" id="ARBA00023125"/>
    </source>
</evidence>
<accession>A0A0J7XKN5</accession>
<dbReference type="Gene3D" id="1.10.357.10">
    <property type="entry name" value="Tetracycline Repressor, domain 2"/>
    <property type="match status" value="1"/>
</dbReference>
<evidence type="ECO:0000256" key="3">
    <source>
        <dbReference type="ARBA" id="ARBA00023163"/>
    </source>
</evidence>
<organism evidence="6 7">
    <name type="scientific">Novosphingobium barchaimii LL02</name>
    <dbReference type="NCBI Taxonomy" id="1114963"/>
    <lineage>
        <taxon>Bacteria</taxon>
        <taxon>Pseudomonadati</taxon>
        <taxon>Pseudomonadota</taxon>
        <taxon>Alphaproteobacteria</taxon>
        <taxon>Sphingomonadales</taxon>
        <taxon>Sphingomonadaceae</taxon>
        <taxon>Novosphingobium</taxon>
    </lineage>
</organism>
<feature type="DNA-binding region" description="H-T-H motif" evidence="4">
    <location>
        <begin position="37"/>
        <end position="56"/>
    </location>
</feature>
<dbReference type="InterPro" id="IPR009057">
    <property type="entry name" value="Homeodomain-like_sf"/>
</dbReference>
<keyword evidence="2 4" id="KW-0238">DNA-binding</keyword>
<dbReference type="InterPro" id="IPR001647">
    <property type="entry name" value="HTH_TetR"/>
</dbReference>
<dbReference type="GO" id="GO:0000976">
    <property type="term" value="F:transcription cis-regulatory region binding"/>
    <property type="evidence" value="ECO:0007669"/>
    <property type="project" value="TreeGrafter"/>
</dbReference>
<dbReference type="Proteomes" id="UP000052268">
    <property type="component" value="Unassembled WGS sequence"/>
</dbReference>
<dbReference type="PANTHER" id="PTHR30055">
    <property type="entry name" value="HTH-TYPE TRANSCRIPTIONAL REGULATOR RUTR"/>
    <property type="match status" value="1"/>
</dbReference>
<reference evidence="6 7" key="1">
    <citation type="journal article" date="2015" name="G3 (Bethesda)">
        <title>Insights into Ongoing Evolution of the Hexachlorocyclohexane Catabolic Pathway from Comparative Genomics of Ten Sphingomonadaceae Strains.</title>
        <authorList>
            <person name="Pearce S.L."/>
            <person name="Oakeshott J.G."/>
            <person name="Pandey G."/>
        </authorList>
    </citation>
    <scope>NUCLEOTIDE SEQUENCE [LARGE SCALE GENOMIC DNA]</scope>
    <source>
        <strain evidence="6 7">LL02</strain>
    </source>
</reference>
<dbReference type="PATRIC" id="fig|1114963.3.peg.4288"/>
<dbReference type="Gene3D" id="1.10.10.60">
    <property type="entry name" value="Homeodomain-like"/>
    <property type="match status" value="1"/>
</dbReference>
<gene>
    <name evidence="6" type="ORF">V474_03315</name>
</gene>
<proteinExistence type="predicted"/>